<organism evidence="4 5">
    <name type="scientific">Diploscapter pachys</name>
    <dbReference type="NCBI Taxonomy" id="2018661"/>
    <lineage>
        <taxon>Eukaryota</taxon>
        <taxon>Metazoa</taxon>
        <taxon>Ecdysozoa</taxon>
        <taxon>Nematoda</taxon>
        <taxon>Chromadorea</taxon>
        <taxon>Rhabditida</taxon>
        <taxon>Rhabditina</taxon>
        <taxon>Rhabditomorpha</taxon>
        <taxon>Rhabditoidea</taxon>
        <taxon>Rhabditidae</taxon>
        <taxon>Diploscapter</taxon>
    </lineage>
</organism>
<dbReference type="InterPro" id="IPR002018">
    <property type="entry name" value="CarbesteraseB"/>
</dbReference>
<evidence type="ECO:0000256" key="2">
    <source>
        <dbReference type="SAM" id="Phobius"/>
    </source>
</evidence>
<evidence type="ECO:0000313" key="5">
    <source>
        <dbReference type="Proteomes" id="UP000218231"/>
    </source>
</evidence>
<feature type="transmembrane region" description="Helical" evidence="2">
    <location>
        <begin position="435"/>
        <end position="456"/>
    </location>
</feature>
<dbReference type="InterPro" id="IPR029058">
    <property type="entry name" value="AB_hydrolase_fold"/>
</dbReference>
<protein>
    <recommendedName>
        <fullName evidence="3">Carboxylesterase type B domain-containing protein</fullName>
    </recommendedName>
</protein>
<dbReference type="SUPFAM" id="SSF53474">
    <property type="entry name" value="alpha/beta-Hydrolases"/>
    <property type="match status" value="1"/>
</dbReference>
<accession>A0A2A2KG91</accession>
<keyword evidence="2" id="KW-0812">Transmembrane</keyword>
<proteinExistence type="predicted"/>
<name>A0A2A2KG91_9BILA</name>
<feature type="domain" description="Carboxylesterase type B" evidence="3">
    <location>
        <begin position="113"/>
        <end position="257"/>
    </location>
</feature>
<feature type="domain" description="Carboxylesterase type B" evidence="3">
    <location>
        <begin position="43"/>
        <end position="111"/>
    </location>
</feature>
<dbReference type="EMBL" id="LIAE01008670">
    <property type="protein sequence ID" value="PAV73026.1"/>
    <property type="molecule type" value="Genomic_DNA"/>
</dbReference>
<keyword evidence="2" id="KW-0472">Membrane</keyword>
<dbReference type="PANTHER" id="PTHR45580:SF6">
    <property type="entry name" value="CARBOXYLESTERASE TYPE B DOMAIN-CONTAINING PROTEIN"/>
    <property type="match status" value="1"/>
</dbReference>
<dbReference type="Gene3D" id="3.40.50.1820">
    <property type="entry name" value="alpha/beta hydrolase"/>
    <property type="match status" value="2"/>
</dbReference>
<evidence type="ECO:0000256" key="1">
    <source>
        <dbReference type="SAM" id="MobiDB-lite"/>
    </source>
</evidence>
<dbReference type="Proteomes" id="UP000218231">
    <property type="component" value="Unassembled WGS sequence"/>
</dbReference>
<reference evidence="4 5" key="1">
    <citation type="journal article" date="2017" name="Curr. Biol.">
        <title>Genome architecture and evolution of a unichromosomal asexual nematode.</title>
        <authorList>
            <person name="Fradin H."/>
            <person name="Zegar C."/>
            <person name="Gutwein M."/>
            <person name="Lucas J."/>
            <person name="Kovtun M."/>
            <person name="Corcoran D."/>
            <person name="Baugh L.R."/>
            <person name="Kiontke K."/>
            <person name="Gunsalus K."/>
            <person name="Fitch D.H."/>
            <person name="Piano F."/>
        </authorList>
    </citation>
    <scope>NUCLEOTIDE SEQUENCE [LARGE SCALE GENOMIC DNA]</scope>
    <source>
        <strain evidence="4">PF1309</strain>
    </source>
</reference>
<dbReference type="OrthoDB" id="19653at2759"/>
<evidence type="ECO:0000259" key="3">
    <source>
        <dbReference type="Pfam" id="PF00135"/>
    </source>
</evidence>
<dbReference type="STRING" id="2018661.A0A2A2KG91"/>
<dbReference type="Pfam" id="PF00135">
    <property type="entry name" value="COesterase"/>
    <property type="match status" value="2"/>
</dbReference>
<keyword evidence="2" id="KW-1133">Transmembrane helix</keyword>
<evidence type="ECO:0000313" key="4">
    <source>
        <dbReference type="EMBL" id="PAV73026.1"/>
    </source>
</evidence>
<comment type="caution">
    <text evidence="4">The sequence shown here is derived from an EMBL/GenBank/DDBJ whole genome shotgun (WGS) entry which is preliminary data.</text>
</comment>
<gene>
    <name evidence="4" type="ORF">WR25_13446</name>
</gene>
<sequence>MDSRVERTHGCVDHGKEKRTPKKEGEIENDERQRHEEKEMLLQKRAACLQNASSTTPPPEYMDEDCLFLHIYTSDRCLESSSKCPVIFYLYGGDFVKGSPVQYPDSFIVDHYASQDITAALEYLQTEIPNFGGNPLDVVMMGHSSGAAFVANAVMSKRFDPDKRLFQRGIVLSGINAFMNASDIMANSWEFVRRIGCGGTDNATSADEAVECLRQKNTNELLVVQRVMDDERKTVGEITFAEPFVSPGATLKQFFTDIPPRSLLAGTLQYELETLDDLDCLVFSNISSQPPGYRHAGDLYFIIGGHPKNLTDDERILLSFYSQLFVNFTKYGQPAPEWEKFDPTRRNFFNIAVISENGTWPHMENGYHNKDADYWLINMTQFDASLNTEFSGRPPQIIGTSKVPPKYSSKLPPKATSTEANPVPVESDWSIWRQWWFYALLALALILLSLVIYFTAKSCTRRNPETTPLIL</sequence>
<feature type="region of interest" description="Disordered" evidence="1">
    <location>
        <begin position="399"/>
        <end position="420"/>
    </location>
</feature>
<dbReference type="PANTHER" id="PTHR45580">
    <property type="entry name" value="PROTEIN CBG05369"/>
    <property type="match status" value="1"/>
</dbReference>
<keyword evidence="5" id="KW-1185">Reference proteome</keyword>
<dbReference type="AlphaFoldDB" id="A0A2A2KG91"/>
<feature type="region of interest" description="Disordered" evidence="1">
    <location>
        <begin position="1"/>
        <end position="36"/>
    </location>
</feature>